<dbReference type="InterPro" id="IPR005123">
    <property type="entry name" value="Oxoglu/Fe-dep_dioxygenase_dom"/>
</dbReference>
<accession>A0A6P9E8E8</accession>
<gene>
    <name evidence="7" type="primary">LOC108982838</name>
</gene>
<dbReference type="SUPFAM" id="SSF51197">
    <property type="entry name" value="Clavaminate synthase-like"/>
    <property type="match status" value="1"/>
</dbReference>
<comment type="similarity">
    <text evidence="1 5">Belongs to the iron/ascorbate-dependent oxidoreductase family.</text>
</comment>
<keyword evidence="5" id="KW-0560">Oxidoreductase</keyword>
<evidence type="ECO:0000256" key="4">
    <source>
        <dbReference type="ARBA" id="ARBA00023004"/>
    </source>
</evidence>
<dbReference type="PANTHER" id="PTHR47991">
    <property type="entry name" value="OXOGLUTARATE/IRON-DEPENDENT DIOXYGENASE"/>
    <property type="match status" value="1"/>
</dbReference>
<sequence length="346" mass="38574">MMLSTKQLAETPGLTSIPRTYNFTRDPNEEPISDEFEDSIPVIDFSLLASGTPHQRSKIVHDLGKACQDWGCFMVINHGVPESLMKAMVEACGEFFNLAEEEKQEFAGKHVLDSLRCGASINGSTDHVFFWRDYLKFFAHPNFHSPSKPTGFREIALDYSTRTRKVAMELVKGISASLGLEEGYIEKALNMELGLQIFISNFFPPCPQPELARGLPPHSDHALLTLLINNGISGFQLQRQGKWVNVNSIPNAFMVIFGDQMEIMSNGKYECAVHRATVNGKATRMSIAMLFGPALETVVGPAPELVDNETNPPAFTAMKYRKYLELQQTNKIIGKCALDRVRILSV</sequence>
<evidence type="ECO:0000256" key="2">
    <source>
        <dbReference type="ARBA" id="ARBA00022723"/>
    </source>
</evidence>
<dbReference type="GO" id="GO:0031418">
    <property type="term" value="F:L-ascorbic acid binding"/>
    <property type="evidence" value="ECO:0007669"/>
    <property type="project" value="UniProtKB-KW"/>
</dbReference>
<keyword evidence="3" id="KW-0847">Vitamin C</keyword>
<dbReference type="Gramene" id="Jr13_03800_p1">
    <property type="protein sequence ID" value="cds.Jr13_03800_p1"/>
    <property type="gene ID" value="Jr13_03800"/>
</dbReference>
<dbReference type="FunFam" id="2.60.120.330:FF:000134">
    <property type="entry name" value="Uncharacterized protein"/>
    <property type="match status" value="1"/>
</dbReference>
<reference evidence="7" key="1">
    <citation type="submission" date="2025-08" db="UniProtKB">
        <authorList>
            <consortium name="RefSeq"/>
        </authorList>
    </citation>
    <scope>IDENTIFICATION</scope>
    <source>
        <tissue evidence="7">Leaves</tissue>
    </source>
</reference>
<organism evidence="6 7">
    <name type="scientific">Juglans regia</name>
    <name type="common">English walnut</name>
    <dbReference type="NCBI Taxonomy" id="51240"/>
    <lineage>
        <taxon>Eukaryota</taxon>
        <taxon>Viridiplantae</taxon>
        <taxon>Streptophyta</taxon>
        <taxon>Embryophyta</taxon>
        <taxon>Tracheophyta</taxon>
        <taxon>Spermatophyta</taxon>
        <taxon>Magnoliopsida</taxon>
        <taxon>eudicotyledons</taxon>
        <taxon>Gunneridae</taxon>
        <taxon>Pentapetalae</taxon>
        <taxon>rosids</taxon>
        <taxon>fabids</taxon>
        <taxon>Fagales</taxon>
        <taxon>Juglandaceae</taxon>
        <taxon>Juglans</taxon>
    </lineage>
</organism>
<keyword evidence="4 5" id="KW-0408">Iron</keyword>
<protein>
    <submittedName>
        <fullName evidence="7">Protein DMR6-LIKE OXYGENASE 2-like isoform X1</fullName>
    </submittedName>
</protein>
<evidence type="ECO:0000313" key="7">
    <source>
        <dbReference type="RefSeq" id="XP_035540583.1"/>
    </source>
</evidence>
<dbReference type="Pfam" id="PF03171">
    <property type="entry name" value="2OG-FeII_Oxy"/>
    <property type="match status" value="1"/>
</dbReference>
<dbReference type="GO" id="GO:0016491">
    <property type="term" value="F:oxidoreductase activity"/>
    <property type="evidence" value="ECO:0007669"/>
    <property type="project" value="UniProtKB-KW"/>
</dbReference>
<proteinExistence type="inferred from homology"/>
<evidence type="ECO:0000256" key="1">
    <source>
        <dbReference type="ARBA" id="ARBA00008056"/>
    </source>
</evidence>
<dbReference type="AlphaFoldDB" id="A0A6P9E8E8"/>
<dbReference type="InterPro" id="IPR027443">
    <property type="entry name" value="IPNS-like_sf"/>
</dbReference>
<dbReference type="InterPro" id="IPR050295">
    <property type="entry name" value="Plant_2OG-oxidoreductases"/>
</dbReference>
<dbReference type="Gene3D" id="2.60.120.330">
    <property type="entry name" value="B-lactam Antibiotic, Isopenicillin N Synthase, Chain"/>
    <property type="match status" value="1"/>
</dbReference>
<dbReference type="InterPro" id="IPR026992">
    <property type="entry name" value="DIOX_N"/>
</dbReference>
<evidence type="ECO:0000313" key="6">
    <source>
        <dbReference type="Proteomes" id="UP000235220"/>
    </source>
</evidence>
<keyword evidence="2 5" id="KW-0479">Metal-binding</keyword>
<evidence type="ECO:0000256" key="5">
    <source>
        <dbReference type="RuleBase" id="RU003682"/>
    </source>
</evidence>
<dbReference type="InterPro" id="IPR044861">
    <property type="entry name" value="IPNS-like_FE2OG_OXY"/>
</dbReference>
<dbReference type="Pfam" id="PF14226">
    <property type="entry name" value="DIOX_N"/>
    <property type="match status" value="1"/>
</dbReference>
<dbReference type="GO" id="GO:0046872">
    <property type="term" value="F:metal ion binding"/>
    <property type="evidence" value="ECO:0007669"/>
    <property type="project" value="UniProtKB-KW"/>
</dbReference>
<evidence type="ECO:0000256" key="3">
    <source>
        <dbReference type="ARBA" id="ARBA00022896"/>
    </source>
</evidence>
<name>A0A6P9E8E8_JUGRE</name>
<dbReference type="GeneID" id="108982838"/>
<dbReference type="PROSITE" id="PS51471">
    <property type="entry name" value="FE2OG_OXY"/>
    <property type="match status" value="1"/>
</dbReference>
<dbReference type="OrthoDB" id="288590at2759"/>
<keyword evidence="6" id="KW-1185">Reference proteome</keyword>
<dbReference type="RefSeq" id="XP_035540583.1">
    <property type="nucleotide sequence ID" value="XM_035684690.1"/>
</dbReference>
<dbReference type="Proteomes" id="UP000235220">
    <property type="component" value="Chromosome 13"/>
</dbReference>